<keyword evidence="5" id="KW-0813">Transport</keyword>
<keyword evidence="5" id="KW-0762">Sugar transport</keyword>
<dbReference type="PANTHER" id="PTHR33619">
    <property type="entry name" value="POLYSACCHARIDE EXPORT PROTEIN GFCE-RELATED"/>
    <property type="match status" value="1"/>
</dbReference>
<protein>
    <submittedName>
        <fullName evidence="5">Sugar transporter</fullName>
    </submittedName>
</protein>
<dbReference type="PANTHER" id="PTHR33619:SF3">
    <property type="entry name" value="POLYSACCHARIDE EXPORT PROTEIN GFCE-RELATED"/>
    <property type="match status" value="1"/>
</dbReference>
<feature type="domain" description="Soluble ligand binding" evidence="4">
    <location>
        <begin position="403"/>
        <end position="454"/>
    </location>
</feature>
<dbReference type="InterPro" id="IPR003715">
    <property type="entry name" value="Poly_export_N"/>
</dbReference>
<evidence type="ECO:0000256" key="2">
    <source>
        <dbReference type="SAM" id="SignalP"/>
    </source>
</evidence>
<dbReference type="GO" id="GO:0015159">
    <property type="term" value="F:polysaccharide transmembrane transporter activity"/>
    <property type="evidence" value="ECO:0007669"/>
    <property type="project" value="InterPro"/>
</dbReference>
<evidence type="ECO:0000313" key="5">
    <source>
        <dbReference type="EMBL" id="MTF37564.1"/>
    </source>
</evidence>
<comment type="caution">
    <text evidence="5">The sequence shown here is derived from an EMBL/GenBank/DDBJ whole genome shotgun (WGS) entry which is preliminary data.</text>
</comment>
<dbReference type="Gene3D" id="3.10.560.10">
    <property type="entry name" value="Outer membrane lipoprotein wza domain like"/>
    <property type="match status" value="3"/>
</dbReference>
<feature type="chain" id="PRO_5033037435" evidence="2">
    <location>
        <begin position="26"/>
        <end position="522"/>
    </location>
</feature>
<keyword evidence="1 2" id="KW-0732">Signal</keyword>
<dbReference type="Gene3D" id="3.30.1950.10">
    <property type="entry name" value="wza like domain"/>
    <property type="match status" value="1"/>
</dbReference>
<name>A0A844GLV9_9CHRO</name>
<dbReference type="EMBL" id="WMIA01000001">
    <property type="protein sequence ID" value="MTF37564.1"/>
    <property type="molecule type" value="Genomic_DNA"/>
</dbReference>
<dbReference type="Proteomes" id="UP000437131">
    <property type="component" value="Unassembled WGS sequence"/>
</dbReference>
<organism evidence="5 6">
    <name type="scientific">Cyanobacterium aponinum 0216</name>
    <dbReference type="NCBI Taxonomy" id="2676140"/>
    <lineage>
        <taxon>Bacteria</taxon>
        <taxon>Bacillati</taxon>
        <taxon>Cyanobacteriota</taxon>
        <taxon>Cyanophyceae</taxon>
        <taxon>Oscillatoriophycideae</taxon>
        <taxon>Chroococcales</taxon>
        <taxon>Geminocystaceae</taxon>
        <taxon>Cyanobacterium</taxon>
    </lineage>
</organism>
<dbReference type="RefSeq" id="WP_155082469.1">
    <property type="nucleotide sequence ID" value="NZ_WMIA01000001.1"/>
</dbReference>
<dbReference type="Pfam" id="PF02563">
    <property type="entry name" value="Poly_export"/>
    <property type="match status" value="1"/>
</dbReference>
<evidence type="ECO:0000259" key="4">
    <source>
        <dbReference type="Pfam" id="PF10531"/>
    </source>
</evidence>
<feature type="domain" description="Polysaccharide export protein N-terminal" evidence="3">
    <location>
        <begin position="64"/>
        <end position="136"/>
    </location>
</feature>
<dbReference type="InterPro" id="IPR019554">
    <property type="entry name" value="Soluble_ligand-bd"/>
</dbReference>
<reference evidence="5 6" key="1">
    <citation type="submission" date="2019-11" db="EMBL/GenBank/DDBJ databases">
        <title>Isolation of a new High Light Tolerant Cyanobacteria.</title>
        <authorList>
            <person name="Dobson Z."/>
            <person name="Vaughn N."/>
            <person name="Vaughn M."/>
            <person name="Fromme P."/>
            <person name="Mazor Y."/>
        </authorList>
    </citation>
    <scope>NUCLEOTIDE SEQUENCE [LARGE SCALE GENOMIC DNA]</scope>
    <source>
        <strain evidence="5 6">0216</strain>
    </source>
</reference>
<evidence type="ECO:0000256" key="1">
    <source>
        <dbReference type="ARBA" id="ARBA00022729"/>
    </source>
</evidence>
<sequence>MQKIYYSTTALVLLMFNLLSCNVFAQELAQRQPLKPLTGNNNPNTVNSDYPISASQDSLAQRFPYTLDAGDVVSLNIFNVPEYSREYQVLVDGTLNLPLINRVTVAGLTLAEAELLISQEYVSQGLLRDPIVSIDLTIPRPITIAMVGEIRTPGSYSIPFETGGSGGGGSSQASGKKFPTLISALQLGNGINASADIRNLRVERNFKGREYIIPVNLWDFLQNGDLQQNIVLRDGDRIIIPSAQNIDPAEVLRTATANFSANLSLPISISIVGEVNRPGPYTLTGDDVKANNLTDELSFDSNRVINSEQSLAGIPTATRAIKTAGGLTAKADIRNIEVRRTLPSGEDQTIKVNLWEILQTGKFTEDAILQNGDRVFIPTAESIDDSEVRQVAVASFSPNTINVSVIGEVKDPGLKQLPPNVSLQQALLQAGGFNNRRANEATAKLIRLNPNGTVTEKIVKVDFSAPLNKENNPPLLNNDIVFIDRSGFAVVSDATYQIFDPFAQIIGIIANTARIFDVFDND</sequence>
<dbReference type="Pfam" id="PF10531">
    <property type="entry name" value="SLBB"/>
    <property type="match status" value="1"/>
</dbReference>
<feature type="signal peptide" evidence="2">
    <location>
        <begin position="1"/>
        <end position="25"/>
    </location>
</feature>
<accession>A0A844GLV9</accession>
<dbReference type="InterPro" id="IPR049712">
    <property type="entry name" value="Poly_export"/>
</dbReference>
<evidence type="ECO:0000259" key="3">
    <source>
        <dbReference type="Pfam" id="PF02563"/>
    </source>
</evidence>
<proteinExistence type="predicted"/>
<gene>
    <name evidence="5" type="ORF">GGC33_01260</name>
</gene>
<evidence type="ECO:0000313" key="6">
    <source>
        <dbReference type="Proteomes" id="UP000437131"/>
    </source>
</evidence>
<dbReference type="AlphaFoldDB" id="A0A844GLV9"/>